<dbReference type="OrthoDB" id="4493540at2759"/>
<proteinExistence type="predicted"/>
<dbReference type="AlphaFoldDB" id="A0A1B7NY35"/>
<organism evidence="1 2">
    <name type="scientific">Emergomyces africanus</name>
    <dbReference type="NCBI Taxonomy" id="1955775"/>
    <lineage>
        <taxon>Eukaryota</taxon>
        <taxon>Fungi</taxon>
        <taxon>Dikarya</taxon>
        <taxon>Ascomycota</taxon>
        <taxon>Pezizomycotina</taxon>
        <taxon>Eurotiomycetes</taxon>
        <taxon>Eurotiomycetidae</taxon>
        <taxon>Onygenales</taxon>
        <taxon>Ajellomycetaceae</taxon>
        <taxon>Emergomyces</taxon>
    </lineage>
</organism>
<gene>
    <name evidence="1" type="ORF">ACJ72_03975</name>
</gene>
<dbReference type="Proteomes" id="UP000091918">
    <property type="component" value="Unassembled WGS sequence"/>
</dbReference>
<accession>A0A1B7NY35</accession>
<comment type="caution">
    <text evidence="1">The sequence shown here is derived from an EMBL/GenBank/DDBJ whole genome shotgun (WGS) entry which is preliminary data.</text>
</comment>
<dbReference type="EMBL" id="LGUA01000429">
    <property type="protein sequence ID" value="OAX81680.1"/>
    <property type="molecule type" value="Genomic_DNA"/>
</dbReference>
<evidence type="ECO:0000313" key="2">
    <source>
        <dbReference type="Proteomes" id="UP000091918"/>
    </source>
</evidence>
<evidence type="ECO:0000313" key="1">
    <source>
        <dbReference type="EMBL" id="OAX81680.1"/>
    </source>
</evidence>
<reference evidence="1 2" key="1">
    <citation type="submission" date="2015-07" db="EMBL/GenBank/DDBJ databases">
        <title>Emmonsia species relationships and genome sequence.</title>
        <authorList>
            <person name="Cuomo C.A."/>
            <person name="Schwartz I.S."/>
            <person name="Kenyon C."/>
            <person name="de Hoog G.S."/>
            <person name="Govender N.P."/>
            <person name="Botha A."/>
            <person name="Moreno L."/>
            <person name="de Vries M."/>
            <person name="Munoz J.F."/>
            <person name="Stielow J.B."/>
        </authorList>
    </citation>
    <scope>NUCLEOTIDE SEQUENCE [LARGE SCALE GENOMIC DNA]</scope>
    <source>
        <strain evidence="1 2">CBS 136260</strain>
    </source>
</reference>
<sequence>MSGPRRVILRILESEMNFLYPGEFVDFYFTTFPSDAASDPTRHFIHYQPPNVIPHANAKVHIVIDIETQDLRKLYAYQESIKQNLLQKIREYSDDFYPWGQSRGNKNRAQSE</sequence>
<keyword evidence="2" id="KW-1185">Reference proteome</keyword>
<protein>
    <submittedName>
        <fullName evidence="1">Uncharacterized protein</fullName>
    </submittedName>
</protein>
<name>A0A1B7NY35_9EURO</name>